<keyword evidence="1" id="KW-1133">Transmembrane helix</keyword>
<dbReference type="PANTHER" id="PTHR31701:SF2">
    <property type="entry name" value="ENDOPLASMIC RETICULUM MEMBRANE-ASSOCIATED RNA DEGRADATION PROTEIN"/>
    <property type="match status" value="1"/>
</dbReference>
<keyword evidence="1" id="KW-0472">Membrane</keyword>
<evidence type="ECO:0000256" key="1">
    <source>
        <dbReference type="SAM" id="Phobius"/>
    </source>
</evidence>
<dbReference type="InParanoid" id="A0A6I8P167"/>
<organism evidence="3 4">
    <name type="scientific">Ornithorhynchus anatinus</name>
    <name type="common">Duckbill platypus</name>
    <dbReference type="NCBI Taxonomy" id="9258"/>
    <lineage>
        <taxon>Eukaryota</taxon>
        <taxon>Metazoa</taxon>
        <taxon>Chordata</taxon>
        <taxon>Craniata</taxon>
        <taxon>Vertebrata</taxon>
        <taxon>Euteleostomi</taxon>
        <taxon>Mammalia</taxon>
        <taxon>Monotremata</taxon>
        <taxon>Ornithorhynchidae</taxon>
        <taxon>Ornithorhynchus</taxon>
    </lineage>
</organism>
<dbReference type="GeneID" id="100089936"/>
<accession>A0A6I8P167</accession>
<dbReference type="OMA" id="QRGEVCW"/>
<dbReference type="GeneTree" id="ENSGT00390000001024"/>
<dbReference type="Bgee" id="ENSOANG00000043794">
    <property type="expression patterns" value="Expressed in ovary and 8 other cell types or tissues"/>
</dbReference>
<dbReference type="KEGG" id="oaa:100089936"/>
<keyword evidence="4" id="KW-1185">Reference proteome</keyword>
<dbReference type="InterPro" id="IPR025209">
    <property type="entry name" value="DUF4209"/>
</dbReference>
<dbReference type="InterPro" id="IPR039635">
    <property type="entry name" value="ERMARD"/>
</dbReference>
<protein>
    <submittedName>
        <fullName evidence="3">ER membrane associated RNA degradation</fullName>
    </submittedName>
</protein>
<dbReference type="RefSeq" id="XP_028905338.1">
    <property type="nucleotide sequence ID" value="XM_029049505.1"/>
</dbReference>
<gene>
    <name evidence="3" type="primary">ERMARD</name>
</gene>
<reference evidence="3" key="1">
    <citation type="submission" date="2025-08" db="UniProtKB">
        <authorList>
            <consortium name="Ensembl"/>
        </authorList>
    </citation>
    <scope>IDENTIFICATION</scope>
    <source>
        <strain evidence="3">Glennie</strain>
    </source>
</reference>
<dbReference type="OrthoDB" id="49386at2759"/>
<dbReference type="PANTHER" id="PTHR31701">
    <property type="entry name" value="ENDOPLASMIC RETICULUM MEMBRANE-ASSOCIATED RNA DEGRADATION PROTEIN"/>
    <property type="match status" value="1"/>
</dbReference>
<dbReference type="FunCoup" id="A0A6I8P167">
    <property type="interactions" value="1535"/>
</dbReference>
<feature type="transmembrane region" description="Helical" evidence="1">
    <location>
        <begin position="580"/>
        <end position="600"/>
    </location>
</feature>
<dbReference type="AlphaFoldDB" id="A0A6I8P167"/>
<dbReference type="CTD" id="55780"/>
<evidence type="ECO:0000313" key="4">
    <source>
        <dbReference type="Proteomes" id="UP000002279"/>
    </source>
</evidence>
<dbReference type="Ensembl" id="ENSOANT00000058234.1">
    <property type="protein sequence ID" value="ENSOANP00000046736.1"/>
    <property type="gene ID" value="ENSOANG00000043794.1"/>
</dbReference>
<evidence type="ECO:0000259" key="2">
    <source>
        <dbReference type="Pfam" id="PF13910"/>
    </source>
</evidence>
<reference evidence="3" key="2">
    <citation type="submission" date="2025-09" db="UniProtKB">
        <authorList>
            <consortium name="Ensembl"/>
        </authorList>
    </citation>
    <scope>IDENTIFICATION</scope>
    <source>
        <strain evidence="3">Glennie</strain>
    </source>
</reference>
<evidence type="ECO:0000313" key="3">
    <source>
        <dbReference type="Ensembl" id="ENSOANP00000046736.1"/>
    </source>
</evidence>
<name>A0A6I8P167_ORNAN</name>
<keyword evidence="1" id="KW-0812">Transmembrane</keyword>
<sequence length="681" mass="78625">MAEVSIIDSITTCLSSPVYDMVCKTGFDLKDNYDINSILSQDGEVYWKTIAEYLCYSESDQSVDYQRCVRLLGPMCQAVHLHLLSLTKDQFAVQYVSWFQWTNFPQLFLEIFDALQSLQLTAISLSLMKLTSCLERALGDVFLLIGKGCPFLLRDLLSSQELSEIFGPSVMDLLRVFIGSPNGLNLRNILWHGFASPQEIPPKYCSTLLLLTAGLGQLLESYLQKTKFTLTHRPSVTFTNLDELDIFPDINHEALSVAQELLKKSGFVLKIMLPFWEAAITEFRLQRYAESVMLLLPQLETGLRKVFITVNKCAKRLLTAEHSALYTTFDEILARQLEDEQINQLPPFLGEPTMEFLWDFLNHQEGPRVRDHLSHGEFNLQKFPKEIAHQILAFSIVLLLRFVGEEVLSVFKENATIKALIGCADSYRSHFHPVSRLKKQVLDCEKSISAWNQLPVVPEEQIQEVTRLDSSLETNDCQAMIIEIFSELQRHMPWRPYVFNHLLENPTTENWSQLLSELCGLSVRTLYCPRSVLEVLTILRKISRQCLLVSDQVIAITEIRYQQWRSKTLRSRQRQNYVRMLNSIKFLSPVLLLILLLISLELVNVHGVCEKHTSEYQWYLKFLKSILQYTENLVTYTSLEKNKWDEALDLTQNILIKIRAFSQKNHTLMHLSKHYPNKATL</sequence>
<dbReference type="Pfam" id="PF13910">
    <property type="entry name" value="DUF4209"/>
    <property type="match status" value="1"/>
</dbReference>
<feature type="domain" description="DUF4209" evidence="2">
    <location>
        <begin position="134"/>
        <end position="214"/>
    </location>
</feature>
<proteinExistence type="predicted"/>
<dbReference type="Proteomes" id="UP000002279">
    <property type="component" value="Unplaced"/>
</dbReference>